<reference evidence="3 4" key="1">
    <citation type="submission" date="2021-02" db="EMBL/GenBank/DDBJ databases">
        <authorList>
            <person name="Han P."/>
        </authorList>
    </citation>
    <scope>NUCLEOTIDE SEQUENCE [LARGE SCALE GENOMIC DNA]</scope>
    <source>
        <strain evidence="3">Candidatus Nitrospira sp. ZN2</strain>
    </source>
</reference>
<proteinExistence type="inferred from homology"/>
<comment type="caution">
    <text evidence="3">The sequence shown here is derived from an EMBL/GenBank/DDBJ whole genome shotgun (WGS) entry which is preliminary data.</text>
</comment>
<dbReference type="PANTHER" id="PTHR36582:SF2">
    <property type="entry name" value="ANTITOXIN PARD"/>
    <property type="match status" value="1"/>
</dbReference>
<evidence type="ECO:0000256" key="2">
    <source>
        <dbReference type="ARBA" id="ARBA00022649"/>
    </source>
</evidence>
<evidence type="ECO:0000256" key="1">
    <source>
        <dbReference type="ARBA" id="ARBA00008580"/>
    </source>
</evidence>
<dbReference type="EMBL" id="CAJNBJ010000017">
    <property type="protein sequence ID" value="CAE6778653.1"/>
    <property type="molecule type" value="Genomic_DNA"/>
</dbReference>
<name>A0ABM8RYK7_9BACT</name>
<evidence type="ECO:0000313" key="3">
    <source>
        <dbReference type="EMBL" id="CAE6778653.1"/>
    </source>
</evidence>
<evidence type="ECO:0000313" key="4">
    <source>
        <dbReference type="Proteomes" id="UP000675880"/>
    </source>
</evidence>
<evidence type="ECO:0008006" key="5">
    <source>
        <dbReference type="Google" id="ProtNLM"/>
    </source>
</evidence>
<dbReference type="PANTHER" id="PTHR36582">
    <property type="entry name" value="ANTITOXIN PARD"/>
    <property type="match status" value="1"/>
</dbReference>
<sequence length="84" mass="9662">MGTTRKTITVTEQQDQWIKAQIERGNFTNDSEYIRDLIRRDQDSAKFQSLKEAIQEGLDSGVSDRTVSQIMEGVETRLRTNGRL</sequence>
<dbReference type="NCBIfam" id="TIGR02606">
    <property type="entry name" value="antidote_CC2985"/>
    <property type="match status" value="1"/>
</dbReference>
<dbReference type="InterPro" id="IPR038296">
    <property type="entry name" value="ParD_sf"/>
</dbReference>
<protein>
    <recommendedName>
        <fullName evidence="5">Antitoxin ParD</fullName>
    </recommendedName>
</protein>
<dbReference type="InterPro" id="IPR010985">
    <property type="entry name" value="Ribbon_hlx_hlx"/>
</dbReference>
<organism evidence="3 4">
    <name type="scientific">Nitrospira defluvii</name>
    <dbReference type="NCBI Taxonomy" id="330214"/>
    <lineage>
        <taxon>Bacteria</taxon>
        <taxon>Pseudomonadati</taxon>
        <taxon>Nitrospirota</taxon>
        <taxon>Nitrospiria</taxon>
        <taxon>Nitrospirales</taxon>
        <taxon>Nitrospiraceae</taxon>
        <taxon>Nitrospira</taxon>
    </lineage>
</organism>
<dbReference type="Proteomes" id="UP000675880">
    <property type="component" value="Unassembled WGS sequence"/>
</dbReference>
<dbReference type="RefSeq" id="WP_213043440.1">
    <property type="nucleotide sequence ID" value="NZ_CAJNBJ010000017.1"/>
</dbReference>
<dbReference type="Gene3D" id="6.10.10.120">
    <property type="entry name" value="Antitoxin ParD1-like"/>
    <property type="match status" value="1"/>
</dbReference>
<gene>
    <name evidence="3" type="ORF">NSPZN2_40645</name>
</gene>
<dbReference type="SUPFAM" id="SSF47598">
    <property type="entry name" value="Ribbon-helix-helix"/>
    <property type="match status" value="1"/>
</dbReference>
<keyword evidence="4" id="KW-1185">Reference proteome</keyword>
<dbReference type="Pfam" id="PF03693">
    <property type="entry name" value="ParD_antitoxin"/>
    <property type="match status" value="1"/>
</dbReference>
<dbReference type="InterPro" id="IPR022789">
    <property type="entry name" value="ParD"/>
</dbReference>
<keyword evidence="2" id="KW-1277">Toxin-antitoxin system</keyword>
<accession>A0ABM8RYK7</accession>
<comment type="similarity">
    <text evidence="1">Belongs to the ParD antitoxin family.</text>
</comment>